<dbReference type="InterPro" id="IPR005135">
    <property type="entry name" value="Endo/exonuclease/phosphatase"/>
</dbReference>
<dbReference type="Gene3D" id="3.60.10.10">
    <property type="entry name" value="Endonuclease/exonuclease/phosphatase"/>
    <property type="match status" value="1"/>
</dbReference>
<keyword evidence="1" id="KW-0479">Metal-binding</keyword>
<dbReference type="GeneID" id="130463637"/>
<accession>A0ABM3QZM4</accession>
<keyword evidence="1" id="KW-0862">Zinc</keyword>
<proteinExistence type="predicted"/>
<evidence type="ECO:0000259" key="2">
    <source>
        <dbReference type="PROSITE" id="PS50158"/>
    </source>
</evidence>
<dbReference type="InterPro" id="IPR001878">
    <property type="entry name" value="Znf_CCHC"/>
</dbReference>
<dbReference type="InterPro" id="IPR036691">
    <property type="entry name" value="Endo/exonu/phosph_ase_sf"/>
</dbReference>
<dbReference type="InterPro" id="IPR025836">
    <property type="entry name" value="Zn_knuckle_CX2CX4HX4C"/>
</dbReference>
<dbReference type="RefSeq" id="XP_056688805.1">
    <property type="nucleotide sequence ID" value="XM_056832827.1"/>
</dbReference>
<dbReference type="Pfam" id="PF14392">
    <property type="entry name" value="zf-CCHC_4"/>
    <property type="match status" value="1"/>
</dbReference>
<reference evidence="3" key="1">
    <citation type="journal article" date="2021" name="Nat. Commun.">
        <title>Genomic analyses provide insights into spinach domestication and the genetic basis of agronomic traits.</title>
        <authorList>
            <person name="Cai X."/>
            <person name="Sun X."/>
            <person name="Xu C."/>
            <person name="Sun H."/>
            <person name="Wang X."/>
            <person name="Ge C."/>
            <person name="Zhang Z."/>
            <person name="Wang Q."/>
            <person name="Fei Z."/>
            <person name="Jiao C."/>
            <person name="Wang Q."/>
        </authorList>
    </citation>
    <scope>NUCLEOTIDE SEQUENCE [LARGE SCALE GENOMIC DNA]</scope>
    <source>
        <strain evidence="3">cv. Varoflay</strain>
    </source>
</reference>
<keyword evidence="1" id="KW-0863">Zinc-finger</keyword>
<gene>
    <name evidence="4" type="primary">LOC130463637</name>
</gene>
<sequence length="643" mass="72352">MDVAALVAGVGDVLEIEPDLLGLDRIEFAYEQLPFICFACGILGHSERDCPRVLEADKRKNLSWRLFLIASPIKGRGCYIKYAKEVDSIASRREVLFVTKEKEGEVGNRPVARCIQFDGERATKNVETVNGGTRDVQIAVIKEVGVEQAGRDVDVQRNGEEKVLVILTLEGEGVGSKREKTGPDITPSGVQSAATSVPQFAVGVGSKKKIRGGKGWRRLNRQTGETRVSDKGELVGAEKGLEGVVDVGEKRDRQAPPSSMSILSLNCRGLGNPNEADDLRDLIRREVPSLVFLSETKLSGVEFGRVKRRLGDFEGLAVDSMGRSGGVALLWRKEIEVELRTMSVHHIDEVPFTGYQFTYDNGRESGDNIQCRIDKALVTDEWFACFPMARLIHLDREWSDNAPIKLMLCRRDGRMDLGDKLFRFEQIWSHDEECEGVIEGAWLGGVSSKIGMCAEYLKPWSDEKFGAVLRELKVKRRKLKKLNKGGISSSQLERRRALVNDIAGLVQHKEVYWKKRSRVLWLIEGDRNTNFFHQRAYGRKRRNTISSLKDDNDVVHSGDEACGKVAVAYFKQMFTTSSPPLVEHVLTDFQLRAVAEPGFHGWNYVMEKIVARLLDVEEYFVHLLEAREDFVEEGDFVEEDDLM</sequence>
<dbReference type="PANTHER" id="PTHR33710:SF71">
    <property type="entry name" value="ENDONUCLEASE_EXONUCLEASE_PHOSPHATASE DOMAIN-CONTAINING PROTEIN"/>
    <property type="match status" value="1"/>
</dbReference>
<name>A0ABM3QZM4_SPIOL</name>
<evidence type="ECO:0000313" key="4">
    <source>
        <dbReference type="RefSeq" id="XP_056688805.1"/>
    </source>
</evidence>
<evidence type="ECO:0000313" key="3">
    <source>
        <dbReference type="Proteomes" id="UP000813463"/>
    </source>
</evidence>
<dbReference type="PANTHER" id="PTHR33710">
    <property type="entry name" value="BNAC02G09200D PROTEIN"/>
    <property type="match status" value="1"/>
</dbReference>
<keyword evidence="3" id="KW-1185">Reference proteome</keyword>
<protein>
    <recommendedName>
        <fullName evidence="2">CCHC-type domain-containing protein</fullName>
    </recommendedName>
</protein>
<feature type="domain" description="CCHC-type" evidence="2">
    <location>
        <begin position="37"/>
        <end position="52"/>
    </location>
</feature>
<evidence type="ECO:0000256" key="1">
    <source>
        <dbReference type="PROSITE-ProRule" id="PRU00047"/>
    </source>
</evidence>
<dbReference type="SUPFAM" id="SSF56219">
    <property type="entry name" value="DNase I-like"/>
    <property type="match status" value="1"/>
</dbReference>
<dbReference type="SUPFAM" id="SSF57756">
    <property type="entry name" value="Retrovirus zinc finger-like domains"/>
    <property type="match status" value="1"/>
</dbReference>
<dbReference type="PROSITE" id="PS50158">
    <property type="entry name" value="ZF_CCHC"/>
    <property type="match status" value="1"/>
</dbReference>
<dbReference type="Proteomes" id="UP000813463">
    <property type="component" value="Chromosome 6"/>
</dbReference>
<dbReference type="InterPro" id="IPR036875">
    <property type="entry name" value="Znf_CCHC_sf"/>
</dbReference>
<reference evidence="4" key="2">
    <citation type="submission" date="2025-08" db="UniProtKB">
        <authorList>
            <consortium name="RefSeq"/>
        </authorList>
    </citation>
    <scope>IDENTIFICATION</scope>
    <source>
        <tissue evidence="4">Leaf</tissue>
    </source>
</reference>
<organism evidence="3 4">
    <name type="scientific">Spinacia oleracea</name>
    <name type="common">Spinach</name>
    <dbReference type="NCBI Taxonomy" id="3562"/>
    <lineage>
        <taxon>Eukaryota</taxon>
        <taxon>Viridiplantae</taxon>
        <taxon>Streptophyta</taxon>
        <taxon>Embryophyta</taxon>
        <taxon>Tracheophyta</taxon>
        <taxon>Spermatophyta</taxon>
        <taxon>Magnoliopsida</taxon>
        <taxon>eudicotyledons</taxon>
        <taxon>Gunneridae</taxon>
        <taxon>Pentapetalae</taxon>
        <taxon>Caryophyllales</taxon>
        <taxon>Chenopodiaceae</taxon>
        <taxon>Chenopodioideae</taxon>
        <taxon>Anserineae</taxon>
        <taxon>Spinacia</taxon>
    </lineage>
</organism>
<dbReference type="Pfam" id="PF03372">
    <property type="entry name" value="Exo_endo_phos"/>
    <property type="match status" value="1"/>
</dbReference>